<evidence type="ECO:0000256" key="8">
    <source>
        <dbReference type="ARBA" id="ARBA00022840"/>
    </source>
</evidence>
<evidence type="ECO:0000256" key="6">
    <source>
        <dbReference type="ARBA" id="ARBA00022598"/>
    </source>
</evidence>
<dbReference type="AlphaFoldDB" id="Q4RD28"/>
<dbReference type="SUPFAM" id="SSF55931">
    <property type="entry name" value="Glutamine synthetase/guanido kinase"/>
    <property type="match status" value="1"/>
</dbReference>
<dbReference type="PROSITE" id="PS00181">
    <property type="entry name" value="GLNA_ATP"/>
    <property type="match status" value="1"/>
</dbReference>
<evidence type="ECO:0000256" key="10">
    <source>
        <dbReference type="PROSITE-ProRule" id="PRU01331"/>
    </source>
</evidence>
<evidence type="ECO:0000256" key="4">
    <source>
        <dbReference type="ARBA" id="ARBA00021364"/>
    </source>
</evidence>
<feature type="non-terminal residue" evidence="13">
    <location>
        <position position="158"/>
    </location>
</feature>
<dbReference type="KEGG" id="tng:GSTEN00036939G001"/>
<dbReference type="FunFam" id="3.30.590.10:FF:000011">
    <property type="entry name" value="Glutamine synthetase"/>
    <property type="match status" value="1"/>
</dbReference>
<keyword evidence="6" id="KW-0436">Ligase</keyword>
<dbReference type="PANTHER" id="PTHR20852">
    <property type="entry name" value="GLUTAMINE SYNTHETASE"/>
    <property type="match status" value="1"/>
</dbReference>
<reference evidence="13" key="1">
    <citation type="journal article" date="2004" name="Nature">
        <title>Genome duplication in the teleost fish Tetraodon nigroviridis reveals the early vertebrate proto-karyotype.</title>
        <authorList>
            <person name="Jaillon O."/>
            <person name="Aury J.-M."/>
            <person name="Brunet F."/>
            <person name="Petit J.-L."/>
            <person name="Stange-Thomann N."/>
            <person name="Mauceli E."/>
            <person name="Bouneau L."/>
            <person name="Fischer C."/>
            <person name="Ozouf-Costaz C."/>
            <person name="Bernot A."/>
            <person name="Nicaud S."/>
            <person name="Jaffe D."/>
            <person name="Fisher S."/>
            <person name="Lutfalla G."/>
            <person name="Dossat C."/>
            <person name="Segurens B."/>
            <person name="Dasilva C."/>
            <person name="Salanoubat M."/>
            <person name="Levy M."/>
            <person name="Boudet N."/>
            <person name="Castellano S."/>
            <person name="Anthouard V."/>
            <person name="Jubin C."/>
            <person name="Castelli V."/>
            <person name="Katinka M."/>
            <person name="Vacherie B."/>
            <person name="Biemont C."/>
            <person name="Skalli Z."/>
            <person name="Cattolico L."/>
            <person name="Poulain J."/>
            <person name="De Berardinis V."/>
            <person name="Cruaud C."/>
            <person name="Duprat S."/>
            <person name="Brottier P."/>
            <person name="Coutanceau J.-P."/>
            <person name="Gouzy J."/>
            <person name="Parra G."/>
            <person name="Lardier G."/>
            <person name="Chapple C."/>
            <person name="McKernan K.J."/>
            <person name="McEwan P."/>
            <person name="Bosak S."/>
            <person name="Kellis M."/>
            <person name="Volff J.-N."/>
            <person name="Guigo R."/>
            <person name="Zody M.C."/>
            <person name="Mesirov J."/>
            <person name="Lindblad-Toh K."/>
            <person name="Birren B."/>
            <person name="Nusbaum C."/>
            <person name="Kahn D."/>
            <person name="Robinson-Rechavi M."/>
            <person name="Laudet V."/>
            <person name="Schachter V."/>
            <person name="Quetier F."/>
            <person name="Saurin W."/>
            <person name="Scarpelli C."/>
            <person name="Wincker P."/>
            <person name="Lander E.S."/>
            <person name="Weissenbach J."/>
            <person name="Roest Crollius H."/>
        </authorList>
    </citation>
    <scope>NUCLEOTIDE SEQUENCE [LARGE SCALE GENOMIC DNA]</scope>
</reference>
<name>Q4RD28_TETNG</name>
<dbReference type="GO" id="GO:0005524">
    <property type="term" value="F:ATP binding"/>
    <property type="evidence" value="ECO:0007669"/>
    <property type="project" value="UniProtKB-KW"/>
</dbReference>
<sequence length="158" mass="17754">NNHRASCKKVMDKVADSRIWFGMEQEYTLFGMDGHPFSWPKNGYPAPQGQYYCGVGANNVFGRDIVESHYRACLYAGVKICGTNAEVMPSQWEFQVGPCEGIDMADHLWVARYLLHRVCEDFGIVASLDPKPMEGNWNGAGCHTNVSTWQMRGENGLK</sequence>
<keyword evidence="7" id="KW-0547">Nucleotide-binding</keyword>
<gene>
    <name evidence="13" type="ORF">GSTENG00036939001</name>
</gene>
<evidence type="ECO:0000256" key="3">
    <source>
        <dbReference type="ARBA" id="ARBA00012937"/>
    </source>
</evidence>
<comment type="caution">
    <text evidence="13">The sequence shown here is derived from an EMBL/GenBank/DDBJ whole genome shotgun (WGS) entry which is preliminary data.</text>
</comment>
<dbReference type="Gene3D" id="3.30.590.10">
    <property type="entry name" value="Glutamine synthetase/guanido kinase, catalytic domain"/>
    <property type="match status" value="1"/>
</dbReference>
<evidence type="ECO:0000256" key="5">
    <source>
        <dbReference type="ARBA" id="ARBA00022490"/>
    </source>
</evidence>
<dbReference type="GO" id="GO:0005737">
    <property type="term" value="C:cytoplasm"/>
    <property type="evidence" value="ECO:0007669"/>
    <property type="project" value="UniProtKB-SubCell"/>
</dbReference>
<dbReference type="PANTHER" id="PTHR20852:SF43">
    <property type="entry name" value="GLUTAMINE SYNTHETASE"/>
    <property type="match status" value="1"/>
</dbReference>
<feature type="domain" description="GS catalytic" evidence="12">
    <location>
        <begin position="3"/>
        <end position="158"/>
    </location>
</feature>
<dbReference type="EMBL" id="CAAE01017491">
    <property type="protein sequence ID" value="CAG13704.1"/>
    <property type="molecule type" value="Genomic_DNA"/>
</dbReference>
<keyword evidence="5" id="KW-0963">Cytoplasm</keyword>
<dbReference type="EC" id="6.3.1.2" evidence="3"/>
<feature type="non-terminal residue" evidence="13">
    <location>
        <position position="1"/>
    </location>
</feature>
<dbReference type="GO" id="GO:0006542">
    <property type="term" value="P:glutamine biosynthetic process"/>
    <property type="evidence" value="ECO:0007669"/>
    <property type="project" value="TreeGrafter"/>
</dbReference>
<dbReference type="InterPro" id="IPR014746">
    <property type="entry name" value="Gln_synth/guanido_kin_cat_dom"/>
</dbReference>
<comment type="similarity">
    <text evidence="2 10 11">Belongs to the glutamine synthetase family.</text>
</comment>
<dbReference type="OrthoDB" id="1936100at2759"/>
<accession>Q4RD28</accession>
<keyword evidence="8" id="KW-0067">ATP-binding</keyword>
<evidence type="ECO:0000256" key="9">
    <source>
        <dbReference type="ARBA" id="ARBA00030668"/>
    </source>
</evidence>
<dbReference type="Pfam" id="PF00120">
    <property type="entry name" value="Gln-synt_C"/>
    <property type="match status" value="1"/>
</dbReference>
<comment type="subcellular location">
    <subcellularLocation>
        <location evidence="1">Cytoplasm</location>
    </subcellularLocation>
</comment>
<protein>
    <recommendedName>
        <fullName evidence="4">Glutamine synthetase</fullName>
        <ecNumber evidence="3">6.3.1.2</ecNumber>
    </recommendedName>
    <alternativeName>
        <fullName evidence="9">Glutamate--ammonia ligase</fullName>
    </alternativeName>
</protein>
<organism evidence="13">
    <name type="scientific">Tetraodon nigroviridis</name>
    <name type="common">Spotted green pufferfish</name>
    <name type="synonym">Chelonodon nigroviridis</name>
    <dbReference type="NCBI Taxonomy" id="99883"/>
    <lineage>
        <taxon>Eukaryota</taxon>
        <taxon>Metazoa</taxon>
        <taxon>Chordata</taxon>
        <taxon>Craniata</taxon>
        <taxon>Vertebrata</taxon>
        <taxon>Euteleostomi</taxon>
        <taxon>Actinopterygii</taxon>
        <taxon>Neopterygii</taxon>
        <taxon>Teleostei</taxon>
        <taxon>Neoteleostei</taxon>
        <taxon>Acanthomorphata</taxon>
        <taxon>Eupercaria</taxon>
        <taxon>Tetraodontiformes</taxon>
        <taxon>Tetradontoidea</taxon>
        <taxon>Tetraodontidae</taxon>
        <taxon>Tetraodon</taxon>
    </lineage>
</organism>
<evidence type="ECO:0000259" key="12">
    <source>
        <dbReference type="PROSITE" id="PS51987"/>
    </source>
</evidence>
<reference evidence="13" key="2">
    <citation type="submission" date="2004-02" db="EMBL/GenBank/DDBJ databases">
        <authorList>
            <consortium name="Genoscope"/>
            <consortium name="Whitehead Institute Centre for Genome Research"/>
        </authorList>
    </citation>
    <scope>NUCLEOTIDE SEQUENCE</scope>
</reference>
<dbReference type="GO" id="GO:0004356">
    <property type="term" value="F:glutamine synthetase activity"/>
    <property type="evidence" value="ECO:0007669"/>
    <property type="project" value="UniProtKB-EC"/>
</dbReference>
<proteinExistence type="inferred from homology"/>
<evidence type="ECO:0000256" key="2">
    <source>
        <dbReference type="ARBA" id="ARBA00009897"/>
    </source>
</evidence>
<evidence type="ECO:0000256" key="1">
    <source>
        <dbReference type="ARBA" id="ARBA00004496"/>
    </source>
</evidence>
<evidence type="ECO:0000256" key="7">
    <source>
        <dbReference type="ARBA" id="ARBA00022741"/>
    </source>
</evidence>
<dbReference type="SMART" id="SM01230">
    <property type="entry name" value="Gln-synt_C"/>
    <property type="match status" value="1"/>
</dbReference>
<dbReference type="InterPro" id="IPR008146">
    <property type="entry name" value="Gln_synth_cat_dom"/>
</dbReference>
<dbReference type="InterPro" id="IPR027303">
    <property type="entry name" value="Gln_synth_gly_rich_site"/>
</dbReference>
<evidence type="ECO:0000256" key="11">
    <source>
        <dbReference type="RuleBase" id="RU000384"/>
    </source>
</evidence>
<evidence type="ECO:0000313" key="13">
    <source>
        <dbReference type="EMBL" id="CAG13704.1"/>
    </source>
</evidence>
<dbReference type="InterPro" id="IPR050292">
    <property type="entry name" value="Glutamine_Synthetase"/>
</dbReference>
<dbReference type="PROSITE" id="PS51987">
    <property type="entry name" value="GS_CATALYTIC"/>
    <property type="match status" value="1"/>
</dbReference>